<dbReference type="eggNOG" id="ENOG502SI0S">
    <property type="taxonomic scope" value="Eukaryota"/>
</dbReference>
<evidence type="ECO:0000313" key="3">
    <source>
        <dbReference type="Proteomes" id="UP000006514"/>
    </source>
</evidence>
<dbReference type="InterPro" id="IPR011009">
    <property type="entry name" value="Kinase-like_dom_sf"/>
</dbReference>
<feature type="domain" description="Aminoglycoside phosphotransferase" evidence="1">
    <location>
        <begin position="58"/>
        <end position="300"/>
    </location>
</feature>
<dbReference type="Pfam" id="PF01636">
    <property type="entry name" value="APH"/>
    <property type="match status" value="1"/>
</dbReference>
<dbReference type="OrthoDB" id="3269650at2759"/>
<accession>J0WWA8</accession>
<dbReference type="InParanoid" id="J0WWA8"/>
<dbReference type="PANTHER" id="PTHR21310">
    <property type="entry name" value="AMINOGLYCOSIDE PHOSPHOTRANSFERASE-RELATED-RELATED"/>
    <property type="match status" value="1"/>
</dbReference>
<name>J0WWA8_AURST</name>
<dbReference type="EMBL" id="JH687836">
    <property type="protein sequence ID" value="EJD37713.1"/>
    <property type="molecule type" value="Genomic_DNA"/>
</dbReference>
<proteinExistence type="predicted"/>
<organism evidence="2 3">
    <name type="scientific">Auricularia subglabra (strain TFB-10046 / SS5)</name>
    <name type="common">White-rot fungus</name>
    <name type="synonym">Auricularia delicata (strain TFB10046)</name>
    <dbReference type="NCBI Taxonomy" id="717982"/>
    <lineage>
        <taxon>Eukaryota</taxon>
        <taxon>Fungi</taxon>
        <taxon>Dikarya</taxon>
        <taxon>Basidiomycota</taxon>
        <taxon>Agaricomycotina</taxon>
        <taxon>Agaricomycetes</taxon>
        <taxon>Auriculariales</taxon>
        <taxon>Auriculariaceae</taxon>
        <taxon>Auricularia</taxon>
    </lineage>
</organism>
<dbReference type="PANTHER" id="PTHR21310:SF37">
    <property type="entry name" value="AMINOGLYCOSIDE PHOSPHOTRANSFERASE DOMAIN-CONTAINING PROTEIN"/>
    <property type="match status" value="1"/>
</dbReference>
<dbReference type="InterPro" id="IPR051678">
    <property type="entry name" value="AGP_Transferase"/>
</dbReference>
<reference evidence="3" key="1">
    <citation type="journal article" date="2012" name="Science">
        <title>The Paleozoic origin of enzymatic lignin decomposition reconstructed from 31 fungal genomes.</title>
        <authorList>
            <person name="Floudas D."/>
            <person name="Binder M."/>
            <person name="Riley R."/>
            <person name="Barry K."/>
            <person name="Blanchette R.A."/>
            <person name="Henrissat B."/>
            <person name="Martinez A.T."/>
            <person name="Otillar R."/>
            <person name="Spatafora J.W."/>
            <person name="Yadav J.S."/>
            <person name="Aerts A."/>
            <person name="Benoit I."/>
            <person name="Boyd A."/>
            <person name="Carlson A."/>
            <person name="Copeland A."/>
            <person name="Coutinho P.M."/>
            <person name="de Vries R.P."/>
            <person name="Ferreira P."/>
            <person name="Findley K."/>
            <person name="Foster B."/>
            <person name="Gaskell J."/>
            <person name="Glotzer D."/>
            <person name="Gorecki P."/>
            <person name="Heitman J."/>
            <person name="Hesse C."/>
            <person name="Hori C."/>
            <person name="Igarashi K."/>
            <person name="Jurgens J.A."/>
            <person name="Kallen N."/>
            <person name="Kersten P."/>
            <person name="Kohler A."/>
            <person name="Kuees U."/>
            <person name="Kumar T.K.A."/>
            <person name="Kuo A."/>
            <person name="LaButti K."/>
            <person name="Larrondo L.F."/>
            <person name="Lindquist E."/>
            <person name="Ling A."/>
            <person name="Lombard V."/>
            <person name="Lucas S."/>
            <person name="Lundell T."/>
            <person name="Martin R."/>
            <person name="McLaughlin D.J."/>
            <person name="Morgenstern I."/>
            <person name="Morin E."/>
            <person name="Murat C."/>
            <person name="Nagy L.G."/>
            <person name="Nolan M."/>
            <person name="Ohm R.A."/>
            <person name="Patyshakuliyeva A."/>
            <person name="Rokas A."/>
            <person name="Ruiz-Duenas F.J."/>
            <person name="Sabat G."/>
            <person name="Salamov A."/>
            <person name="Samejima M."/>
            <person name="Schmutz J."/>
            <person name="Slot J.C."/>
            <person name="St John F."/>
            <person name="Stenlid J."/>
            <person name="Sun H."/>
            <person name="Sun S."/>
            <person name="Syed K."/>
            <person name="Tsang A."/>
            <person name="Wiebenga A."/>
            <person name="Young D."/>
            <person name="Pisabarro A."/>
            <person name="Eastwood D.C."/>
            <person name="Martin F."/>
            <person name="Cullen D."/>
            <person name="Grigoriev I.V."/>
            <person name="Hibbett D.S."/>
        </authorList>
    </citation>
    <scope>NUCLEOTIDE SEQUENCE [LARGE SCALE GENOMIC DNA]</scope>
    <source>
        <strain evidence="3">TFB10046</strain>
    </source>
</reference>
<evidence type="ECO:0000313" key="2">
    <source>
        <dbReference type="EMBL" id="EJD37713.1"/>
    </source>
</evidence>
<dbReference type="SUPFAM" id="SSF56112">
    <property type="entry name" value="Protein kinase-like (PK-like)"/>
    <property type="match status" value="1"/>
</dbReference>
<dbReference type="AlphaFoldDB" id="J0WWA8"/>
<dbReference type="KEGG" id="adl:AURDEDRAFT_129296"/>
<evidence type="ECO:0000259" key="1">
    <source>
        <dbReference type="Pfam" id="PF01636"/>
    </source>
</evidence>
<sequence length="423" mass="47564">MESSSRPSASWPTAEQHEKNKAYTCSFWRSLPFEKLENLATGLRAVRCHANRERYAQGSSAVVIELLYDDQEIWVARLTAPVDVCGGAVRADKVARETECEVSALRLVRAKTTIPVPTVHAYSAGYENELGMPYVIMSALQGATPYHIGLSEYLSHVRAEDLPLLDRYVGSLADCFMQLSTIQFDRIGSIYPDPSDTSKYVIGPLASNGLGPFDTAWDFYVACADKLEQKLLALPDDTPEQREGRALVLWLYRLGLGLLADSPNNKGPFLFAHNDIGIQNTLVNKNGDITGFVDWSHAGAFPVEYFASQPFDFTSNQSRTEPERLDYHHRFSAELERRERGALSRLPDDRRLSEWHSSPLAYLVGRIYPLMTGPDLCEEEAYAPLTARFVLGVEDASPFKKSVVFREWYAATLRRIEARRQPE</sequence>
<gene>
    <name evidence="2" type="ORF">AURDEDRAFT_129296</name>
</gene>
<protein>
    <recommendedName>
        <fullName evidence="1">Aminoglycoside phosphotransferase domain-containing protein</fullName>
    </recommendedName>
</protein>
<keyword evidence="3" id="KW-1185">Reference proteome</keyword>
<dbReference type="Proteomes" id="UP000006514">
    <property type="component" value="Unassembled WGS sequence"/>
</dbReference>
<dbReference type="InterPro" id="IPR002575">
    <property type="entry name" value="Aminoglycoside_PTrfase"/>
</dbReference>
<dbReference type="Gene3D" id="3.90.1200.10">
    <property type="match status" value="1"/>
</dbReference>
<dbReference type="OMA" id="AMDAPWN"/>